<evidence type="ECO:0000313" key="2">
    <source>
        <dbReference type="EMBL" id="MEZ3178761.1"/>
    </source>
</evidence>
<dbReference type="PROSITE" id="PS50931">
    <property type="entry name" value="HTH_LYSR"/>
    <property type="match status" value="1"/>
</dbReference>
<dbReference type="EMBL" id="JAHWZY010000006">
    <property type="protein sequence ID" value="MEZ3178761.1"/>
    <property type="molecule type" value="Genomic_DNA"/>
</dbReference>
<comment type="caution">
    <text evidence="2">The sequence shown here is derived from an EMBL/GenBank/DDBJ whole genome shotgun (WGS) entry which is preliminary data.</text>
</comment>
<organism evidence="2 3">
    <name type="scientific">Streptomyces pimonensis</name>
    <dbReference type="NCBI Taxonomy" id="2860288"/>
    <lineage>
        <taxon>Bacteria</taxon>
        <taxon>Bacillati</taxon>
        <taxon>Actinomycetota</taxon>
        <taxon>Actinomycetes</taxon>
        <taxon>Kitasatosporales</taxon>
        <taxon>Streptomycetaceae</taxon>
        <taxon>Streptomyces</taxon>
    </lineage>
</organism>
<proteinExistence type="predicted"/>
<feature type="domain" description="HTH lysR-type" evidence="1">
    <location>
        <begin position="1"/>
        <end position="27"/>
    </location>
</feature>
<accession>A0ABV4IVR1</accession>
<evidence type="ECO:0000313" key="3">
    <source>
        <dbReference type="Proteomes" id="UP001567537"/>
    </source>
</evidence>
<name>A0ABV4IVR1_9ACTN</name>
<reference evidence="2 3" key="1">
    <citation type="journal article" date="2021" name="Res Sq">
        <title>Streptomyces Pimoensis sp. nov., Isolated From the Taklimakan Desert in Xinjiang, China.</title>
        <authorList>
            <person name="Zhang P."/>
            <person name="Luo X."/>
            <person name="Luo X."/>
            <person name="Liu Z."/>
            <person name="Xia Z."/>
            <person name="Wan C."/>
            <person name="zhang L."/>
        </authorList>
    </citation>
    <scope>NUCLEOTIDE SEQUENCE [LARGE SCALE GENOMIC DNA]</scope>
    <source>
        <strain evidence="2 3">TRM75549</strain>
    </source>
</reference>
<protein>
    <recommendedName>
        <fullName evidence="1">HTH lysR-type domain-containing protein</fullName>
    </recommendedName>
</protein>
<evidence type="ECO:0000259" key="1">
    <source>
        <dbReference type="PROSITE" id="PS50931"/>
    </source>
</evidence>
<dbReference type="InterPro" id="IPR000847">
    <property type="entry name" value="LysR_HTH_N"/>
</dbReference>
<keyword evidence="3" id="KW-1185">Reference proteome</keyword>
<dbReference type="Proteomes" id="UP001567537">
    <property type="component" value="Unassembled WGS sequence"/>
</dbReference>
<gene>
    <name evidence="2" type="ORF">KYY02_08610</name>
</gene>
<sequence length="100" mass="10931">MARTLGFTQAARRLGLRRSTVSRHVRRPDPGRPVRDADLETGVRRAVVAASTLVPQAESIRTFRAPAQPFAEGQGPLTPSLTLKQQAIERTYGIGALRRA</sequence>